<gene>
    <name evidence="3" type="ORF">DMC30DRAFT_204708</name>
</gene>
<evidence type="ECO:0000313" key="3">
    <source>
        <dbReference type="EMBL" id="TNY21377.1"/>
    </source>
</evidence>
<evidence type="ECO:0000313" key="4">
    <source>
        <dbReference type="Proteomes" id="UP000311382"/>
    </source>
</evidence>
<dbReference type="InterPro" id="IPR058210">
    <property type="entry name" value="SACS/Nov_dom"/>
</dbReference>
<dbReference type="Proteomes" id="UP000311382">
    <property type="component" value="Unassembled WGS sequence"/>
</dbReference>
<dbReference type="Gene3D" id="3.30.565.10">
    <property type="entry name" value="Histidine kinase-like ATPase, C-terminal domain"/>
    <property type="match status" value="1"/>
</dbReference>
<dbReference type="PANTHER" id="PTHR47839">
    <property type="entry name" value="DOMAIN PROTEIN, PUTATIVE (AFU_ORTHOLOGUE AFUA_6G04830)-RELATED"/>
    <property type="match status" value="1"/>
</dbReference>
<comment type="caution">
    <text evidence="3">The sequence shown here is derived from an EMBL/GenBank/DDBJ whole genome shotgun (WGS) entry which is preliminary data.</text>
</comment>
<evidence type="ECO:0000256" key="1">
    <source>
        <dbReference type="SAM" id="MobiDB-lite"/>
    </source>
</evidence>
<feature type="domain" description="Sacsin/Nov" evidence="2">
    <location>
        <begin position="26"/>
        <end position="147"/>
    </location>
</feature>
<feature type="region of interest" description="Disordered" evidence="1">
    <location>
        <begin position="1516"/>
        <end position="1605"/>
    </location>
</feature>
<dbReference type="STRING" id="5288.A0A5C5FWS0"/>
<feature type="compositionally biased region" description="Pro residues" evidence="1">
    <location>
        <begin position="1566"/>
        <end position="1582"/>
    </location>
</feature>
<dbReference type="Pfam" id="PF12449">
    <property type="entry name" value="DUF3684"/>
    <property type="match status" value="1"/>
</dbReference>
<protein>
    <recommendedName>
        <fullName evidence="2">Sacsin/Nov domain-containing protein</fullName>
    </recommendedName>
</protein>
<name>A0A5C5FWS0_9BASI</name>
<feature type="region of interest" description="Disordered" evidence="1">
    <location>
        <begin position="308"/>
        <end position="332"/>
    </location>
</feature>
<dbReference type="EMBL" id="SOZI01000045">
    <property type="protein sequence ID" value="TNY21377.1"/>
    <property type="molecule type" value="Genomic_DNA"/>
</dbReference>
<dbReference type="NCBIfam" id="NF047352">
    <property type="entry name" value="P_loop_sacsin"/>
    <property type="match status" value="1"/>
</dbReference>
<organism evidence="3 4">
    <name type="scientific">Rhodotorula diobovata</name>
    <dbReference type="NCBI Taxonomy" id="5288"/>
    <lineage>
        <taxon>Eukaryota</taxon>
        <taxon>Fungi</taxon>
        <taxon>Dikarya</taxon>
        <taxon>Basidiomycota</taxon>
        <taxon>Pucciniomycotina</taxon>
        <taxon>Microbotryomycetes</taxon>
        <taxon>Sporidiobolales</taxon>
        <taxon>Sporidiobolaceae</taxon>
        <taxon>Rhodotorula</taxon>
    </lineage>
</organism>
<reference evidence="3 4" key="1">
    <citation type="submission" date="2019-03" db="EMBL/GenBank/DDBJ databases">
        <title>Rhodosporidium diobovatum UCD-FST 08-225 genome sequencing, assembly, and annotation.</title>
        <authorList>
            <person name="Fakankun I.U."/>
            <person name="Fristensky B."/>
            <person name="Levin D.B."/>
        </authorList>
    </citation>
    <scope>NUCLEOTIDE SEQUENCE [LARGE SCALE GENOMIC DNA]</scope>
    <source>
        <strain evidence="3 4">UCD-FST 08-225</strain>
    </source>
</reference>
<dbReference type="PANTHER" id="PTHR47839:SF1">
    <property type="entry name" value="DOMAIN PROTEIN, PUTATIVE (AFU_ORTHOLOGUE AFUA_6G04830)-RELATED"/>
    <property type="match status" value="1"/>
</dbReference>
<evidence type="ECO:0000259" key="2">
    <source>
        <dbReference type="Pfam" id="PF25794"/>
    </source>
</evidence>
<dbReference type="InterPro" id="IPR036890">
    <property type="entry name" value="HATPase_C_sf"/>
</dbReference>
<dbReference type="InterPro" id="IPR022155">
    <property type="entry name" value="DUF3684"/>
</dbReference>
<proteinExistence type="predicted"/>
<dbReference type="OrthoDB" id="10031156at2759"/>
<sequence>MPPSNLQALLATGADEQVSVNQRALVEKILARYSGEHTVFRELLQNSDDAGATTVELHFRTTTGSTASHDSQPTYSSADLPNLATTQATSIMVRNDGFVFRQEDWARLQEIASGNPDETKIGAFGVGFYSLFSICDEPVVSSGSRVVGFFWKNGGDQLYVKSATDESGTSNASQDGRPWTTFLMDLREPAPMPEPNDFARFLTSCLGFTQNLRTLSLFFDGHLLFRVDKTLAPSRAISLRPNLAQSSPLKLLRLQSVDEAPFQLRAQVSGWMLRTLVKPKPAVTAASLTSAAASSTTSFASRMLSAFSSRSTPSHAPPPVATPPPPAAAAKPARDPLSYVHATLFLRTVAASLAVSPSPHFAAEMLRATKKALPQQTRYSLVWTSKAEYDASHGGATGEGTDDELEADARKVFSGLLPADLTGTQGRVAIGFATVQTTGFAGSVGARFIPTVERESLDFQAKYVAEWNRELLWAGGLLARTVYEEEMEEVGRLWKRALKGDKGEVDDETRKELEERALHLVRFFTFSKSTPQEIVGALSEATFFQSNPNTSVTLISSIGPTAAHKLRLPSPQLAGFVKAIPVVPALIAEGAPRFLAVLRDRDLIRDISLEDVFADLGAHPLTIPEATALFKWWSTLASNRSYDPRLLQRLKDAAMLSVPDADATDVRILPLGAFRTFLVPKVVPADMPVPEHTLPFELSRSVANADLVRVFGFHELSLLEWMRFLASPSMRGKGAKSETDVTTAPAFAEKVLAVLAKGWQQVPVVQQRDLVQLVASLPFIPTRQGLKQPDQAYMPNVSLFEDLATAVMPSGAPIKGNMEKLLLALGVRRHVELQLVFTRLLGAGDWSHVQLVRYLVSVQETLSPAEKDRLRQTRWLPREGEAKVEQPVGADGVRPKAKTVRYRAADLYEPAEPLRELGLPLVDWTDSTAKWRAGSDEAKLLFDLGLQRVPPVDKVLEIAAHSADVAKQDKALRYFLDGCLTHGYGKSYSPTKHALPFVPAREKGKDVRVKPTEVFGNPDAALLGFPILASAYAAEEMRFGIRRDPPAGQLVAALISDPPQTLTDASKVFAYLSGQVSSFSSAELDALRWAAIVPVRKPDLKVEVVPPLNLYFSTSDTTLPPGLKGLFATVPDFGPAAKPFLVACGVKESPSTAEITSMLISDPPRFYDLAGSAERYLSVLRLLAVNYGSLSSTLRSRMKLSAFFLGSKRISSSTSAAPSRTLIDQDDDEDDEGGETTLVYTLARASELAINDEPAAFQVFQGDILACPQEDALEALAEQLGARRISRLITENYHTTGEADSGSMRAQEMKRTVAERTFLFLSERRQQYGKGELKHDPDWIQQHLQVFEVRSIELVRSLNSAQGLKRSTATASACAKLAPNGDVQLYISQSIEVDFFEVAMSLNKLLLVKTRPNDALLLLTILQTTLKNLKRRGFNVDRIMNARKAEREAADQRMREERLQAQLKAQSALSGEKLEAAARELSVMFPDADPDFLRTLLSTQEPPHLENAANQLLSTSQYPKRRQAAPPPPSSSQRGVSAAAQQQHSGGFLSGLRRQLKGESSRASSPLPPPPSLTPPAAPPRPEAVSQRPPGMTPQPHRPDAMPTSTDAIRANLTRAIQAARPESASNVSNAVEKTEVKESEAYCDSTAAASLSFVADVGGLRFFASRDVPDPTGFVASHHDALIRMVSLVLRPVGEVFSLDPRALHVFYDLEGPLIAFNRGGAIYVNFRFYAAWHDKLVVEGRMAEPLVSTYHTVAHEIAHNLVKPHDAQFNFYFSQFCEEYFVPMARLLQQTGGGLGA</sequence>
<dbReference type="Pfam" id="PF25794">
    <property type="entry name" value="SACS"/>
    <property type="match status" value="1"/>
</dbReference>
<feature type="compositionally biased region" description="Pro residues" evidence="1">
    <location>
        <begin position="315"/>
        <end position="327"/>
    </location>
</feature>
<dbReference type="SUPFAM" id="SSF55874">
    <property type="entry name" value="ATPase domain of HSP90 chaperone/DNA topoisomerase II/histidine kinase"/>
    <property type="match status" value="1"/>
</dbReference>
<accession>A0A5C5FWS0</accession>
<keyword evidence="4" id="KW-1185">Reference proteome</keyword>